<organism evidence="1 2">
    <name type="scientific">Plasmodium vivax</name>
    <name type="common">malaria parasite P. vivax</name>
    <dbReference type="NCBI Taxonomy" id="5855"/>
    <lineage>
        <taxon>Eukaryota</taxon>
        <taxon>Sar</taxon>
        <taxon>Alveolata</taxon>
        <taxon>Apicomplexa</taxon>
        <taxon>Aconoidasida</taxon>
        <taxon>Haemosporida</taxon>
        <taxon>Plasmodiidae</taxon>
        <taxon>Plasmodium</taxon>
        <taxon>Plasmodium (Plasmodium)</taxon>
    </lineage>
</organism>
<sequence>MYDTFAETLNDEDNRKHSNACNRLSIYKNDLVEEHKNACKVLLRNSILLYDKNYENEVFIKYCDILYIWLYFDTKNNKLYPSIIDQIFKGSIQKVSGSTQKKPCPYFSFNENLHEPENLMILRLFNDNIETLKKILNNINESNNCSCLKYVYDCIKIYKDMYRDYCSGEKKTQNLKNINTCKIVDDFGTKYSSNIYDRYYAIYKLRSLSDINDMSKATSTYIADCSLDGKRQNFYYNNDNQLDSYTQSNVTKVLGSTIGISSFLAISFKYTPLRRIFNFRNNTQTVRNELNEEKVNELYKGSDTWNSNSNDPKYNIGYNSV</sequence>
<protein>
    <submittedName>
        <fullName evidence="1">(malaria parasite P. vivax) hypothetical protein</fullName>
    </submittedName>
</protein>
<dbReference type="VEuPathDB" id="PlasmoDB:PVPAM_000030500"/>
<evidence type="ECO:0000313" key="1">
    <source>
        <dbReference type="EMBL" id="CAG9474575.1"/>
    </source>
</evidence>
<dbReference type="AlphaFoldDB" id="A0A8S4HBL1"/>
<evidence type="ECO:0000313" key="2">
    <source>
        <dbReference type="Proteomes" id="UP000779233"/>
    </source>
</evidence>
<gene>
    <name evidence="1" type="ORF">PVW1_100015600</name>
</gene>
<name>A0A8S4HBL1_PLAVI</name>
<reference evidence="1" key="1">
    <citation type="submission" date="2021-09" db="EMBL/GenBank/DDBJ databases">
        <authorList>
            <consortium name="Pathogen Informatics"/>
        </authorList>
    </citation>
    <scope>NUCLEOTIDE SEQUENCE</scope>
    <source>
        <strain evidence="1">PvW1</strain>
    </source>
</reference>
<comment type="caution">
    <text evidence="1">The sequence shown here is derived from an EMBL/GenBank/DDBJ whole genome shotgun (WGS) entry which is preliminary data.</text>
</comment>
<accession>A0A8S4HBL1</accession>
<dbReference type="Proteomes" id="UP000779233">
    <property type="component" value="Unassembled WGS sequence"/>
</dbReference>
<dbReference type="EMBL" id="CAJZCX010000005">
    <property type="protein sequence ID" value="CAG9474575.1"/>
    <property type="molecule type" value="Genomic_DNA"/>
</dbReference>
<proteinExistence type="predicted"/>